<feature type="region of interest" description="Disordered" evidence="1">
    <location>
        <begin position="96"/>
        <end position="118"/>
    </location>
</feature>
<dbReference type="SUPFAM" id="SSF57756">
    <property type="entry name" value="Retrovirus zinc finger-like domains"/>
    <property type="match status" value="1"/>
</dbReference>
<name>A0A9P0ZCB5_CUSEU</name>
<proteinExistence type="predicted"/>
<accession>A0A9P0ZCB5</accession>
<dbReference type="Proteomes" id="UP001152484">
    <property type="component" value="Unassembled WGS sequence"/>
</dbReference>
<sequence>MTEVFSQILRAAPISAELGSTDSTILASHGVGPDGGKNKGYLRRSRPKCDYCHKIGHTKDRCWKLHGRPPSSAIVAQIPPSPVVLPPTEYAAHQKFKSANVPLSAPGPSYGEDDWRRA</sequence>
<dbReference type="EMBL" id="CAMAPE010000035">
    <property type="protein sequence ID" value="CAH9097956.1"/>
    <property type="molecule type" value="Genomic_DNA"/>
</dbReference>
<dbReference type="AlphaFoldDB" id="A0A9P0ZCB5"/>
<evidence type="ECO:0000256" key="1">
    <source>
        <dbReference type="SAM" id="MobiDB-lite"/>
    </source>
</evidence>
<evidence type="ECO:0000313" key="3">
    <source>
        <dbReference type="Proteomes" id="UP001152484"/>
    </source>
</evidence>
<reference evidence="2" key="1">
    <citation type="submission" date="2022-07" db="EMBL/GenBank/DDBJ databases">
        <authorList>
            <person name="Macas J."/>
            <person name="Novak P."/>
            <person name="Neumann P."/>
        </authorList>
    </citation>
    <scope>NUCLEOTIDE SEQUENCE</scope>
</reference>
<dbReference type="InterPro" id="IPR036875">
    <property type="entry name" value="Znf_CCHC_sf"/>
</dbReference>
<dbReference type="GO" id="GO:0003676">
    <property type="term" value="F:nucleic acid binding"/>
    <property type="evidence" value="ECO:0007669"/>
    <property type="project" value="InterPro"/>
</dbReference>
<feature type="region of interest" description="Disordered" evidence="1">
    <location>
        <begin position="22"/>
        <end position="42"/>
    </location>
</feature>
<gene>
    <name evidence="2" type="ORF">CEURO_LOCUS14093</name>
</gene>
<organism evidence="2 3">
    <name type="scientific">Cuscuta europaea</name>
    <name type="common">European dodder</name>
    <dbReference type="NCBI Taxonomy" id="41803"/>
    <lineage>
        <taxon>Eukaryota</taxon>
        <taxon>Viridiplantae</taxon>
        <taxon>Streptophyta</taxon>
        <taxon>Embryophyta</taxon>
        <taxon>Tracheophyta</taxon>
        <taxon>Spermatophyta</taxon>
        <taxon>Magnoliopsida</taxon>
        <taxon>eudicotyledons</taxon>
        <taxon>Gunneridae</taxon>
        <taxon>Pentapetalae</taxon>
        <taxon>asterids</taxon>
        <taxon>lamiids</taxon>
        <taxon>Solanales</taxon>
        <taxon>Convolvulaceae</taxon>
        <taxon>Cuscuteae</taxon>
        <taxon>Cuscuta</taxon>
        <taxon>Cuscuta subgen. Cuscuta</taxon>
    </lineage>
</organism>
<protein>
    <submittedName>
        <fullName evidence="2">Uncharacterized protein</fullName>
    </submittedName>
</protein>
<keyword evidence="3" id="KW-1185">Reference proteome</keyword>
<comment type="caution">
    <text evidence="2">The sequence shown here is derived from an EMBL/GenBank/DDBJ whole genome shotgun (WGS) entry which is preliminary data.</text>
</comment>
<evidence type="ECO:0000313" key="2">
    <source>
        <dbReference type="EMBL" id="CAH9097956.1"/>
    </source>
</evidence>
<dbReference type="GO" id="GO:0008270">
    <property type="term" value="F:zinc ion binding"/>
    <property type="evidence" value="ECO:0007669"/>
    <property type="project" value="InterPro"/>
</dbReference>